<dbReference type="InterPro" id="IPR036938">
    <property type="entry name" value="PAP2/HPO_sf"/>
</dbReference>
<keyword evidence="1" id="KW-1133">Transmembrane helix</keyword>
<dbReference type="CDD" id="cd03392">
    <property type="entry name" value="PAP2_like_2"/>
    <property type="match status" value="1"/>
</dbReference>
<feature type="transmembrane region" description="Helical" evidence="1">
    <location>
        <begin position="155"/>
        <end position="178"/>
    </location>
</feature>
<evidence type="ECO:0000313" key="4">
    <source>
        <dbReference type="Proteomes" id="UP000271031"/>
    </source>
</evidence>
<organism evidence="3 4">
    <name type="scientific">Brevibacillus fluminis</name>
    <dbReference type="NCBI Taxonomy" id="511487"/>
    <lineage>
        <taxon>Bacteria</taxon>
        <taxon>Bacillati</taxon>
        <taxon>Bacillota</taxon>
        <taxon>Bacilli</taxon>
        <taxon>Bacillales</taxon>
        <taxon>Paenibacillaceae</taxon>
        <taxon>Brevibacillus</taxon>
    </lineage>
</organism>
<keyword evidence="1" id="KW-0472">Membrane</keyword>
<sequence length="225" mass="24634">MHTYGDRRRLLFWAAGLFLVGALITLLVEVGSTQEIDGAVFSWAGTIHMDGLTTVLKALTYLGNGVVLAPIALVVALLFWIRGDRLEAIFLIVGVVGVEVANEGLKAVFDRPRPPGFGLIELPESASFPSGHAMVGTCFYMLAIMLISRVTALPAFLSGIVTSIIMVSVCFSRIYLGVHYASDVLTGLLLGLAWLLVTWHWYEGAVSRYRAFRSPPRIYVPRSYN</sequence>
<dbReference type="SUPFAM" id="SSF48317">
    <property type="entry name" value="Acid phosphatase/Vanadium-dependent haloperoxidase"/>
    <property type="match status" value="1"/>
</dbReference>
<proteinExistence type="predicted"/>
<dbReference type="PANTHER" id="PTHR14969:SF13">
    <property type="entry name" value="AT30094P"/>
    <property type="match status" value="1"/>
</dbReference>
<dbReference type="EMBL" id="RHHQ01000029">
    <property type="protein sequence ID" value="RNB79204.1"/>
    <property type="molecule type" value="Genomic_DNA"/>
</dbReference>
<feature type="transmembrane region" description="Helical" evidence="1">
    <location>
        <begin position="129"/>
        <end position="148"/>
    </location>
</feature>
<reference evidence="3 4" key="1">
    <citation type="submission" date="2018-10" db="EMBL/GenBank/DDBJ databases">
        <title>Phylogenomics of Brevibacillus.</title>
        <authorList>
            <person name="Dunlap C."/>
        </authorList>
    </citation>
    <scope>NUCLEOTIDE SEQUENCE [LARGE SCALE GENOMIC DNA]</scope>
    <source>
        <strain evidence="3 4">JCM 15716</strain>
    </source>
</reference>
<dbReference type="Proteomes" id="UP000271031">
    <property type="component" value="Unassembled WGS sequence"/>
</dbReference>
<dbReference type="PANTHER" id="PTHR14969">
    <property type="entry name" value="SPHINGOSINE-1-PHOSPHATE PHOSPHOHYDROLASE"/>
    <property type="match status" value="1"/>
</dbReference>
<keyword evidence="1" id="KW-0812">Transmembrane</keyword>
<dbReference type="Gene3D" id="1.20.144.10">
    <property type="entry name" value="Phosphatidic acid phosphatase type 2/haloperoxidase"/>
    <property type="match status" value="2"/>
</dbReference>
<accession>A0A3M8CU07</accession>
<name>A0A3M8CU07_9BACL</name>
<feature type="transmembrane region" description="Helical" evidence="1">
    <location>
        <begin position="58"/>
        <end position="81"/>
    </location>
</feature>
<dbReference type="OrthoDB" id="9789113at2"/>
<dbReference type="AlphaFoldDB" id="A0A3M8CU07"/>
<keyword evidence="4" id="KW-1185">Reference proteome</keyword>
<dbReference type="RefSeq" id="WP_122921529.1">
    <property type="nucleotide sequence ID" value="NZ_RHHQ01000029.1"/>
</dbReference>
<feature type="transmembrane region" description="Helical" evidence="1">
    <location>
        <begin position="88"/>
        <end position="109"/>
    </location>
</feature>
<evidence type="ECO:0000256" key="1">
    <source>
        <dbReference type="SAM" id="Phobius"/>
    </source>
</evidence>
<evidence type="ECO:0000259" key="2">
    <source>
        <dbReference type="SMART" id="SM00014"/>
    </source>
</evidence>
<feature type="transmembrane region" description="Helical" evidence="1">
    <location>
        <begin position="10"/>
        <end position="28"/>
    </location>
</feature>
<dbReference type="InterPro" id="IPR000326">
    <property type="entry name" value="PAP2/HPO"/>
</dbReference>
<protein>
    <submittedName>
        <fullName evidence="3">Phosphatase PAP2 family protein</fullName>
    </submittedName>
</protein>
<comment type="caution">
    <text evidence="3">The sequence shown here is derived from an EMBL/GenBank/DDBJ whole genome shotgun (WGS) entry which is preliminary data.</text>
</comment>
<feature type="transmembrane region" description="Helical" evidence="1">
    <location>
        <begin position="184"/>
        <end position="202"/>
    </location>
</feature>
<gene>
    <name evidence="3" type="ORF">EDM56_29650</name>
</gene>
<dbReference type="SMART" id="SM00014">
    <property type="entry name" value="acidPPc"/>
    <property type="match status" value="1"/>
</dbReference>
<dbReference type="Pfam" id="PF01569">
    <property type="entry name" value="PAP2"/>
    <property type="match status" value="1"/>
</dbReference>
<evidence type="ECO:0000313" key="3">
    <source>
        <dbReference type="EMBL" id="RNB79204.1"/>
    </source>
</evidence>
<feature type="domain" description="Phosphatidic acid phosphatase type 2/haloperoxidase" evidence="2">
    <location>
        <begin position="88"/>
        <end position="199"/>
    </location>
</feature>